<evidence type="ECO:0000313" key="2">
    <source>
        <dbReference type="EMBL" id="STY71519.1"/>
    </source>
</evidence>
<dbReference type="PROSITE" id="PS50943">
    <property type="entry name" value="HTH_CROC1"/>
    <property type="match status" value="1"/>
</dbReference>
<dbReference type="EMBL" id="UGPP01000001">
    <property type="protein sequence ID" value="STY71519.1"/>
    <property type="molecule type" value="Genomic_DNA"/>
</dbReference>
<reference evidence="2 3" key="1">
    <citation type="submission" date="2018-06" db="EMBL/GenBank/DDBJ databases">
        <authorList>
            <consortium name="Pathogen Informatics"/>
            <person name="Doyle S."/>
        </authorList>
    </citation>
    <scope>NUCLEOTIDE SEQUENCE [LARGE SCALE GENOMIC DNA]</scope>
    <source>
        <strain evidence="2 3">NCTC10571</strain>
    </source>
</reference>
<sequence>MPVYKNVAKIRQAKGITKTAVAKSLGMSLQGYRYLENGESRLDVERLKLIAKKLGVNCSVFFDDKLTDNVIKEQI</sequence>
<evidence type="ECO:0000259" key="1">
    <source>
        <dbReference type="PROSITE" id="PS50943"/>
    </source>
</evidence>
<organism evidence="2 3">
    <name type="scientific">Megamonas hypermegale</name>
    <dbReference type="NCBI Taxonomy" id="158847"/>
    <lineage>
        <taxon>Bacteria</taxon>
        <taxon>Bacillati</taxon>
        <taxon>Bacillota</taxon>
        <taxon>Negativicutes</taxon>
        <taxon>Selenomonadales</taxon>
        <taxon>Selenomonadaceae</taxon>
        <taxon>Megamonas</taxon>
    </lineage>
</organism>
<evidence type="ECO:0000313" key="3">
    <source>
        <dbReference type="Proteomes" id="UP000255234"/>
    </source>
</evidence>
<dbReference type="Proteomes" id="UP000255234">
    <property type="component" value="Unassembled WGS sequence"/>
</dbReference>
<dbReference type="CDD" id="cd00093">
    <property type="entry name" value="HTH_XRE"/>
    <property type="match status" value="1"/>
</dbReference>
<feature type="domain" description="HTH cro/C1-type" evidence="1">
    <location>
        <begin position="7"/>
        <end position="61"/>
    </location>
</feature>
<dbReference type="InterPro" id="IPR010982">
    <property type="entry name" value="Lambda_DNA-bd_dom_sf"/>
</dbReference>
<dbReference type="AlphaFoldDB" id="A0A378NV12"/>
<dbReference type="GO" id="GO:0003677">
    <property type="term" value="F:DNA binding"/>
    <property type="evidence" value="ECO:0007669"/>
    <property type="project" value="InterPro"/>
</dbReference>
<dbReference type="Gene3D" id="1.10.260.40">
    <property type="entry name" value="lambda repressor-like DNA-binding domains"/>
    <property type="match status" value="1"/>
</dbReference>
<dbReference type="SUPFAM" id="SSF47413">
    <property type="entry name" value="lambda repressor-like DNA-binding domains"/>
    <property type="match status" value="1"/>
</dbReference>
<accession>A0A378NV12</accession>
<dbReference type="Pfam" id="PF01381">
    <property type="entry name" value="HTH_3"/>
    <property type="match status" value="1"/>
</dbReference>
<name>A0A378NV12_9FIRM</name>
<dbReference type="SMART" id="SM00530">
    <property type="entry name" value="HTH_XRE"/>
    <property type="match status" value="1"/>
</dbReference>
<protein>
    <submittedName>
        <fullName evidence="2">Helix-turn-helix</fullName>
    </submittedName>
</protein>
<gene>
    <name evidence="2" type="ORF">NCTC10571_01675</name>
</gene>
<dbReference type="InterPro" id="IPR001387">
    <property type="entry name" value="Cro/C1-type_HTH"/>
</dbReference>
<dbReference type="RefSeq" id="WP_115151835.1">
    <property type="nucleotide sequence ID" value="NZ_UGPP01000001.1"/>
</dbReference>
<proteinExistence type="predicted"/>